<evidence type="ECO:0000313" key="1">
    <source>
        <dbReference type="EMBL" id="KAI5654137.1"/>
    </source>
</evidence>
<organism evidence="1 2">
    <name type="scientific">Catharanthus roseus</name>
    <name type="common">Madagascar periwinkle</name>
    <name type="synonym">Vinca rosea</name>
    <dbReference type="NCBI Taxonomy" id="4058"/>
    <lineage>
        <taxon>Eukaryota</taxon>
        <taxon>Viridiplantae</taxon>
        <taxon>Streptophyta</taxon>
        <taxon>Embryophyta</taxon>
        <taxon>Tracheophyta</taxon>
        <taxon>Spermatophyta</taxon>
        <taxon>Magnoliopsida</taxon>
        <taxon>eudicotyledons</taxon>
        <taxon>Gunneridae</taxon>
        <taxon>Pentapetalae</taxon>
        <taxon>asterids</taxon>
        <taxon>lamiids</taxon>
        <taxon>Gentianales</taxon>
        <taxon>Apocynaceae</taxon>
        <taxon>Rauvolfioideae</taxon>
        <taxon>Vinceae</taxon>
        <taxon>Catharanthinae</taxon>
        <taxon>Catharanthus</taxon>
    </lineage>
</organism>
<dbReference type="EMBL" id="CM044707">
    <property type="protein sequence ID" value="KAI5654137.1"/>
    <property type="molecule type" value="Genomic_DNA"/>
</dbReference>
<dbReference type="Proteomes" id="UP001060085">
    <property type="component" value="Linkage Group LG07"/>
</dbReference>
<reference evidence="2" key="1">
    <citation type="journal article" date="2023" name="Nat. Plants">
        <title>Single-cell RNA sequencing provides a high-resolution roadmap for understanding the multicellular compartmentation of specialized metabolism.</title>
        <authorList>
            <person name="Sun S."/>
            <person name="Shen X."/>
            <person name="Li Y."/>
            <person name="Li Y."/>
            <person name="Wang S."/>
            <person name="Li R."/>
            <person name="Zhang H."/>
            <person name="Shen G."/>
            <person name="Guo B."/>
            <person name="Wei J."/>
            <person name="Xu J."/>
            <person name="St-Pierre B."/>
            <person name="Chen S."/>
            <person name="Sun C."/>
        </authorList>
    </citation>
    <scope>NUCLEOTIDE SEQUENCE [LARGE SCALE GENOMIC DNA]</scope>
</reference>
<gene>
    <name evidence="1" type="ORF">M9H77_31324</name>
</gene>
<name>A0ACC0A2E7_CATRO</name>
<accession>A0ACC0A2E7</accession>
<comment type="caution">
    <text evidence="1">The sequence shown here is derived from an EMBL/GenBank/DDBJ whole genome shotgun (WGS) entry which is preliminary data.</text>
</comment>
<protein>
    <submittedName>
        <fullName evidence="1">Uncharacterized protein</fullName>
    </submittedName>
</protein>
<proteinExistence type="predicted"/>
<keyword evidence="2" id="KW-1185">Reference proteome</keyword>
<sequence length="486" mass="54289">MANNAILLGFSLLQILVLPFQCYGGKSYMSFDMFKPLKDSLSIEFNASSLQFAVNIRPQGQEGLKAYDKIERLPGQPEGVDFDQYSGYVNVDENAGRTLFYYFVESPQNASSKPLVLWLNGGPGCSSLGAGALTELGPFRVKKDGKTLYRNPYAWHQEANIIFLESPAGVGFSYSNNSSDYNVTGDVSTARDSYTFIVNWLERFPEYKNRDFFIAGESYAGHYVPQLTQLILHNNKFRNHTIINLKGITIGNGVLDDVEMVRGTVDFAWSHALLPDEIYYGLYSNCNLSISDPHPSTKCKEFFNKTNQVLGHIFAYDIYAPICNSTFSSNSISEFDPCSSDYVFNYLNNPEVQTALHVAAAPYPWQLCNQTLHGHWADSPLTVLPIIKELMASGIQVWIYSGDTDGAVPITCTRYAINKLGLAVKTPWYPWYYQNEVGGFVVEYEKLTFVTVKGSGHFVPSYQPARALLFFSSFLAGKLLPPAIST</sequence>
<evidence type="ECO:0000313" key="2">
    <source>
        <dbReference type="Proteomes" id="UP001060085"/>
    </source>
</evidence>